<dbReference type="EMBL" id="BAABGY010000004">
    <property type="protein sequence ID" value="GAA4323490.1"/>
    <property type="molecule type" value="Genomic_DNA"/>
</dbReference>
<reference evidence="3" key="1">
    <citation type="journal article" date="2019" name="Int. J. Syst. Evol. Microbiol.">
        <title>The Global Catalogue of Microorganisms (GCM) 10K type strain sequencing project: providing services to taxonomists for standard genome sequencing and annotation.</title>
        <authorList>
            <consortium name="The Broad Institute Genomics Platform"/>
            <consortium name="The Broad Institute Genome Sequencing Center for Infectious Disease"/>
            <person name="Wu L."/>
            <person name="Ma J."/>
        </authorList>
    </citation>
    <scope>NUCLEOTIDE SEQUENCE [LARGE SCALE GENOMIC DNA]</scope>
    <source>
        <strain evidence="3">JCM 17919</strain>
    </source>
</reference>
<feature type="compositionally biased region" description="Basic and acidic residues" evidence="1">
    <location>
        <begin position="36"/>
        <end position="56"/>
    </location>
</feature>
<keyword evidence="3" id="KW-1185">Reference proteome</keyword>
<name>A0ABP8GG30_9BACT</name>
<organism evidence="2 3">
    <name type="scientific">Flaviaesturariibacter amylovorans</name>
    <dbReference type="NCBI Taxonomy" id="1084520"/>
    <lineage>
        <taxon>Bacteria</taxon>
        <taxon>Pseudomonadati</taxon>
        <taxon>Bacteroidota</taxon>
        <taxon>Chitinophagia</taxon>
        <taxon>Chitinophagales</taxon>
        <taxon>Chitinophagaceae</taxon>
        <taxon>Flaviaestuariibacter</taxon>
    </lineage>
</organism>
<evidence type="ECO:0000313" key="3">
    <source>
        <dbReference type="Proteomes" id="UP001501725"/>
    </source>
</evidence>
<feature type="region of interest" description="Disordered" evidence="1">
    <location>
        <begin position="1"/>
        <end position="67"/>
    </location>
</feature>
<sequence>MDKQYNDPKAPGPVMPGEVLNAAQDPASMKDPLQQELEKTEGNQTEAERQTLDRLRKQYGPDGNPEP</sequence>
<protein>
    <recommendedName>
        <fullName evidence="4">DUF3072 domain-containing protein</fullName>
    </recommendedName>
</protein>
<accession>A0ABP8GG30</accession>
<dbReference type="Proteomes" id="UP001501725">
    <property type="component" value="Unassembled WGS sequence"/>
</dbReference>
<evidence type="ECO:0008006" key="4">
    <source>
        <dbReference type="Google" id="ProtNLM"/>
    </source>
</evidence>
<evidence type="ECO:0000313" key="2">
    <source>
        <dbReference type="EMBL" id="GAA4323490.1"/>
    </source>
</evidence>
<proteinExistence type="predicted"/>
<comment type="caution">
    <text evidence="2">The sequence shown here is derived from an EMBL/GenBank/DDBJ whole genome shotgun (WGS) entry which is preliminary data.</text>
</comment>
<evidence type="ECO:0000256" key="1">
    <source>
        <dbReference type="SAM" id="MobiDB-lite"/>
    </source>
</evidence>
<gene>
    <name evidence="2" type="ORF">GCM10023184_10340</name>
</gene>
<dbReference type="RefSeq" id="WP_345253933.1">
    <property type="nucleotide sequence ID" value="NZ_BAABGY010000004.1"/>
</dbReference>